<name>W1X1W8_9ZZZZ</name>
<feature type="non-terminal residue" evidence="1">
    <location>
        <position position="71"/>
    </location>
</feature>
<sequence length="71" mass="8627">LMSRMFLIKNSTPQWRLEALRQHFTILQEVFTDEAIQLMYVDEAEFDYFDKKRGITLWSSDELDMSAHLYY</sequence>
<gene>
    <name evidence="1" type="ORF">Q604_UNBC18143G0001</name>
</gene>
<organism evidence="1">
    <name type="scientific">human gut metagenome</name>
    <dbReference type="NCBI Taxonomy" id="408170"/>
    <lineage>
        <taxon>unclassified sequences</taxon>
        <taxon>metagenomes</taxon>
        <taxon>organismal metagenomes</taxon>
    </lineage>
</organism>
<accession>W1X1W8</accession>
<reference evidence="1" key="1">
    <citation type="submission" date="2013-12" db="EMBL/GenBank/DDBJ databases">
        <title>A Varibaculum cambriense genome reconstructed from a premature infant gut community with otherwise low bacterial novelty that shifts toward anaerobic metabolism during the third week of life.</title>
        <authorList>
            <person name="Brown C.T."/>
            <person name="Sharon I."/>
            <person name="Thomas B.C."/>
            <person name="Castelle C.J."/>
            <person name="Morowitz M.J."/>
            <person name="Banfield J.F."/>
        </authorList>
    </citation>
    <scope>NUCLEOTIDE SEQUENCE</scope>
</reference>
<dbReference type="EMBL" id="AZMM01018143">
    <property type="protein sequence ID" value="ETJ23330.1"/>
    <property type="molecule type" value="Genomic_DNA"/>
</dbReference>
<feature type="non-terminal residue" evidence="1">
    <location>
        <position position="1"/>
    </location>
</feature>
<proteinExistence type="predicted"/>
<comment type="caution">
    <text evidence="1">The sequence shown here is derived from an EMBL/GenBank/DDBJ whole genome shotgun (WGS) entry which is preliminary data.</text>
</comment>
<dbReference type="AlphaFoldDB" id="W1X1W8"/>
<evidence type="ECO:0000313" key="1">
    <source>
        <dbReference type="EMBL" id="ETJ23330.1"/>
    </source>
</evidence>
<protein>
    <submittedName>
        <fullName evidence="1">Uncharacterized protein</fullName>
    </submittedName>
</protein>